<dbReference type="KEGG" id="rmar:GBA65_03700"/>
<keyword evidence="2" id="KW-1185">Reference proteome</keyword>
<protein>
    <recommendedName>
        <fullName evidence="3">Asp23/Gls24 family envelope stress response protein</fullName>
    </recommendedName>
</protein>
<reference evidence="1 2" key="1">
    <citation type="submission" date="2019-10" db="EMBL/GenBank/DDBJ databases">
        <title>Rubrobacter sp nov SCSIO 52915 isolated from a deep-sea sediment in the South China Sea.</title>
        <authorList>
            <person name="Chen R.W."/>
        </authorList>
    </citation>
    <scope>NUCLEOTIDE SEQUENCE [LARGE SCALE GENOMIC DNA]</scope>
    <source>
        <strain evidence="1 2">SCSIO 52915</strain>
    </source>
</reference>
<dbReference type="EMBL" id="CP045121">
    <property type="protein sequence ID" value="QIN80643.1"/>
    <property type="molecule type" value="Genomic_DNA"/>
</dbReference>
<dbReference type="AlphaFoldDB" id="A0A6G8Q2F5"/>
<dbReference type="Proteomes" id="UP000502706">
    <property type="component" value="Chromosome"/>
</dbReference>
<evidence type="ECO:0008006" key="3">
    <source>
        <dbReference type="Google" id="ProtNLM"/>
    </source>
</evidence>
<evidence type="ECO:0000313" key="2">
    <source>
        <dbReference type="Proteomes" id="UP000502706"/>
    </source>
</evidence>
<accession>A0A6G8Q2F5</accession>
<sequence length="99" mass="10682">MDDLQLARAVREAALATTGVHSMGTGRYAEAATYGAGEKVTGVVVDPDEVRVHIVARYPLAEPLPALAERVRERVASRAEGRPAMVVVEDLEVEQNENL</sequence>
<proteinExistence type="predicted"/>
<organism evidence="1 2">
    <name type="scientific">Rubrobacter marinus</name>
    <dbReference type="NCBI Taxonomy" id="2653852"/>
    <lineage>
        <taxon>Bacteria</taxon>
        <taxon>Bacillati</taxon>
        <taxon>Actinomycetota</taxon>
        <taxon>Rubrobacteria</taxon>
        <taxon>Rubrobacterales</taxon>
        <taxon>Rubrobacteraceae</taxon>
        <taxon>Rubrobacter</taxon>
    </lineage>
</organism>
<evidence type="ECO:0000313" key="1">
    <source>
        <dbReference type="EMBL" id="QIN80643.1"/>
    </source>
</evidence>
<name>A0A6G8Q2F5_9ACTN</name>
<gene>
    <name evidence="1" type="ORF">GBA65_03700</name>
</gene>